<dbReference type="Proteomes" id="UP000289340">
    <property type="component" value="Chromosome 4"/>
</dbReference>
<feature type="transmembrane region" description="Helical" evidence="1">
    <location>
        <begin position="20"/>
        <end position="45"/>
    </location>
</feature>
<dbReference type="EMBL" id="QZWG01000004">
    <property type="protein sequence ID" value="RZC16292.1"/>
    <property type="molecule type" value="Genomic_DNA"/>
</dbReference>
<keyword evidence="1" id="KW-0812">Transmembrane</keyword>
<keyword evidence="1" id="KW-0472">Membrane</keyword>
<feature type="non-terminal residue" evidence="2">
    <location>
        <position position="1"/>
    </location>
</feature>
<name>A0A445KZE5_GLYSO</name>
<comment type="caution">
    <text evidence="2">The sequence shown here is derived from an EMBL/GenBank/DDBJ whole genome shotgun (WGS) entry which is preliminary data.</text>
</comment>
<sequence length="104" mass="11960">GLWKYYLTHLFDLLTLSWPIQLVVIASQLIQYFAVGSAYSLVSLWDISEMLYMRTFTKLDSSTGCKINLVENKTTENQMHIKQLLLLLHVVGASLKACNQEFFI</sequence>
<evidence type="ECO:0000313" key="2">
    <source>
        <dbReference type="EMBL" id="RZC16292.1"/>
    </source>
</evidence>
<evidence type="ECO:0000313" key="3">
    <source>
        <dbReference type="Proteomes" id="UP000289340"/>
    </source>
</evidence>
<organism evidence="2 3">
    <name type="scientific">Glycine soja</name>
    <name type="common">Wild soybean</name>
    <dbReference type="NCBI Taxonomy" id="3848"/>
    <lineage>
        <taxon>Eukaryota</taxon>
        <taxon>Viridiplantae</taxon>
        <taxon>Streptophyta</taxon>
        <taxon>Embryophyta</taxon>
        <taxon>Tracheophyta</taxon>
        <taxon>Spermatophyta</taxon>
        <taxon>Magnoliopsida</taxon>
        <taxon>eudicotyledons</taxon>
        <taxon>Gunneridae</taxon>
        <taxon>Pentapetalae</taxon>
        <taxon>rosids</taxon>
        <taxon>fabids</taxon>
        <taxon>Fabales</taxon>
        <taxon>Fabaceae</taxon>
        <taxon>Papilionoideae</taxon>
        <taxon>50 kb inversion clade</taxon>
        <taxon>NPAAA clade</taxon>
        <taxon>indigoferoid/millettioid clade</taxon>
        <taxon>Phaseoleae</taxon>
        <taxon>Glycine</taxon>
        <taxon>Glycine subgen. Soja</taxon>
    </lineage>
</organism>
<gene>
    <name evidence="2" type="ORF">D0Y65_009518</name>
</gene>
<accession>A0A445KZE5</accession>
<dbReference type="AlphaFoldDB" id="A0A445KZE5"/>
<proteinExistence type="predicted"/>
<keyword evidence="1" id="KW-1133">Transmembrane helix</keyword>
<protein>
    <submittedName>
        <fullName evidence="2">Uncharacterized protein</fullName>
    </submittedName>
</protein>
<reference evidence="2 3" key="1">
    <citation type="submission" date="2018-09" db="EMBL/GenBank/DDBJ databases">
        <title>A high-quality reference genome of wild soybean provides a powerful tool to mine soybean genomes.</title>
        <authorList>
            <person name="Xie M."/>
            <person name="Chung C.Y.L."/>
            <person name="Li M.-W."/>
            <person name="Wong F.-L."/>
            <person name="Chan T.-F."/>
            <person name="Lam H.-M."/>
        </authorList>
    </citation>
    <scope>NUCLEOTIDE SEQUENCE [LARGE SCALE GENOMIC DNA]</scope>
    <source>
        <strain evidence="3">cv. W05</strain>
        <tissue evidence="2">Hypocotyl of etiolated seedlings</tissue>
    </source>
</reference>
<evidence type="ECO:0000256" key="1">
    <source>
        <dbReference type="SAM" id="Phobius"/>
    </source>
</evidence>
<keyword evidence="3" id="KW-1185">Reference proteome</keyword>